<organism evidence="6 7">
    <name type="scientific">Infirmifilum lucidum</name>
    <dbReference type="NCBI Taxonomy" id="2776706"/>
    <lineage>
        <taxon>Archaea</taxon>
        <taxon>Thermoproteota</taxon>
        <taxon>Thermoprotei</taxon>
        <taxon>Thermofilales</taxon>
        <taxon>Thermofilaceae</taxon>
        <taxon>Infirmifilum</taxon>
    </lineage>
</organism>
<dbReference type="InterPro" id="IPR041633">
    <property type="entry name" value="Polbeta"/>
</dbReference>
<evidence type="ECO:0000313" key="6">
    <source>
        <dbReference type="EMBL" id="QOJ79741.1"/>
    </source>
</evidence>
<reference evidence="6 7" key="1">
    <citation type="submission" date="2020-10" db="EMBL/GenBank/DDBJ databases">
        <title>Thermofilum lucidum 3507LT sp. nov. a novel member of Thermofilaceae family isolated from Chile hot spring, and proposal of description order Thermofilales.</title>
        <authorList>
            <person name="Zayulina K.S."/>
            <person name="Elcheninov A.G."/>
            <person name="Toshchakov S.V."/>
            <person name="Kublanov I.V."/>
        </authorList>
    </citation>
    <scope>NUCLEOTIDE SEQUENCE [LARGE SCALE GENOMIC DNA]</scope>
    <source>
        <strain evidence="6 7">3507LT</strain>
    </source>
</reference>
<evidence type="ECO:0000256" key="2">
    <source>
        <dbReference type="ARBA" id="ARBA00022722"/>
    </source>
</evidence>
<dbReference type="SUPFAM" id="SSF81301">
    <property type="entry name" value="Nucleotidyltransferase"/>
    <property type="match status" value="1"/>
</dbReference>
<dbReference type="InterPro" id="IPR043519">
    <property type="entry name" value="NT_sf"/>
</dbReference>
<name>A0A7L9FJB1_9CREN</name>
<dbReference type="GO" id="GO:0004540">
    <property type="term" value="F:RNA nuclease activity"/>
    <property type="evidence" value="ECO:0007669"/>
    <property type="project" value="InterPro"/>
</dbReference>
<dbReference type="Proteomes" id="UP000594121">
    <property type="component" value="Chromosome"/>
</dbReference>
<dbReference type="InterPro" id="IPR052379">
    <property type="entry name" value="Type_VII_TA_RNase"/>
</dbReference>
<dbReference type="KEGG" id="thel:IG193_02095"/>
<dbReference type="InParanoid" id="A0A7L9FJB1"/>
<evidence type="ECO:0000256" key="4">
    <source>
        <dbReference type="ARBA" id="ARBA00024207"/>
    </source>
</evidence>
<dbReference type="CDD" id="cd05403">
    <property type="entry name" value="NT_KNTase_like"/>
    <property type="match status" value="1"/>
</dbReference>
<evidence type="ECO:0000259" key="5">
    <source>
        <dbReference type="Pfam" id="PF18765"/>
    </source>
</evidence>
<dbReference type="PANTHER" id="PTHR33397">
    <property type="entry name" value="UPF0331 PROTEIN YUTE"/>
    <property type="match status" value="1"/>
</dbReference>
<comment type="similarity">
    <text evidence="4">Belongs to the HepT RNase toxin family.</text>
</comment>
<dbReference type="InterPro" id="IPR037038">
    <property type="entry name" value="HepT-like_sf"/>
</dbReference>
<proteinExistence type="inferred from homology"/>
<sequence length="287" mass="32163">MVGGGAVDRGEVVRRLSELFSELRDVEVAVLFGSLARGSPNPRDIDIAVRFSAEKSLLDLSELAVRIAEKLGVGVEAIDIVDLGGAKPLLLFKVLKEGVVVKGSEDALMKLLEKALLGTDQLMETRLWGTLDPEPKVDEVIISSRVEEIRRNRDFLRSEILTKKVEELTYKDVLALERAVHRIIEAILDICRHLIAVHSLGLVESYGEYPLRLARANIMPRDLAEDVSRLAALRNILVHRYLEIDLRELYEAAERIVGHITPKFLEWIKDLSKDNTSYNKAEGQTHG</sequence>
<feature type="domain" description="Polymerase beta nucleotidyltransferase" evidence="5">
    <location>
        <begin position="16"/>
        <end position="103"/>
    </location>
</feature>
<dbReference type="InterPro" id="IPR008201">
    <property type="entry name" value="HepT-like"/>
</dbReference>
<keyword evidence="2" id="KW-0540">Nuclease</keyword>
<keyword evidence="1" id="KW-1277">Toxin-antitoxin system</keyword>
<dbReference type="AlphaFoldDB" id="A0A7L9FJB1"/>
<keyword evidence="7" id="KW-1185">Reference proteome</keyword>
<evidence type="ECO:0000313" key="7">
    <source>
        <dbReference type="Proteomes" id="UP000594121"/>
    </source>
</evidence>
<dbReference type="NCBIfam" id="NF047751">
    <property type="entry name" value="HepT_toxin"/>
    <property type="match status" value="1"/>
</dbReference>
<dbReference type="Pfam" id="PF18765">
    <property type="entry name" value="Polbeta"/>
    <property type="match status" value="1"/>
</dbReference>
<gene>
    <name evidence="6" type="ORF">IG193_02095</name>
</gene>
<keyword evidence="3" id="KW-0378">Hydrolase</keyword>
<dbReference type="GO" id="GO:0016787">
    <property type="term" value="F:hydrolase activity"/>
    <property type="evidence" value="ECO:0007669"/>
    <property type="project" value="UniProtKB-KW"/>
</dbReference>
<dbReference type="EMBL" id="CP062310">
    <property type="protein sequence ID" value="QOJ79741.1"/>
    <property type="molecule type" value="Genomic_DNA"/>
</dbReference>
<accession>A0A7L9FJB1</accession>
<dbReference type="GO" id="GO:0110001">
    <property type="term" value="C:toxin-antitoxin complex"/>
    <property type="evidence" value="ECO:0007669"/>
    <property type="project" value="InterPro"/>
</dbReference>
<dbReference type="PANTHER" id="PTHR33397:SF5">
    <property type="entry name" value="RNASE YUTE-RELATED"/>
    <property type="match status" value="1"/>
</dbReference>
<evidence type="ECO:0000256" key="3">
    <source>
        <dbReference type="ARBA" id="ARBA00022801"/>
    </source>
</evidence>
<protein>
    <submittedName>
        <fullName evidence="6">DUF86 domain-containing protein</fullName>
    </submittedName>
</protein>
<dbReference type="Gene3D" id="3.30.460.10">
    <property type="entry name" value="Beta Polymerase, domain 2"/>
    <property type="match status" value="1"/>
</dbReference>
<dbReference type="Pfam" id="PF01934">
    <property type="entry name" value="HepT-like"/>
    <property type="match status" value="1"/>
</dbReference>
<evidence type="ECO:0000256" key="1">
    <source>
        <dbReference type="ARBA" id="ARBA00022649"/>
    </source>
</evidence>
<dbReference type="Gene3D" id="1.20.120.580">
    <property type="entry name" value="bsu32300-like"/>
    <property type="match status" value="1"/>
</dbReference>